<dbReference type="GO" id="GO:0016788">
    <property type="term" value="F:hydrolase activity, acting on ester bonds"/>
    <property type="evidence" value="ECO:0007669"/>
    <property type="project" value="InterPro"/>
</dbReference>
<dbReference type="InterPro" id="IPR001087">
    <property type="entry name" value="GDSL"/>
</dbReference>
<feature type="signal peptide" evidence="2">
    <location>
        <begin position="1"/>
        <end position="26"/>
    </location>
</feature>
<reference evidence="3" key="1">
    <citation type="submission" date="2023-05" db="EMBL/GenBank/DDBJ databases">
        <authorList>
            <person name="Huff M."/>
        </authorList>
    </citation>
    <scope>NUCLEOTIDE SEQUENCE</scope>
</reference>
<gene>
    <name evidence="3" type="ORF">FPE_LOCUS3880</name>
</gene>
<dbReference type="InterPro" id="IPR035669">
    <property type="entry name" value="SGNH_plant_lipase-like"/>
</dbReference>
<dbReference type="EMBL" id="OU503037">
    <property type="protein sequence ID" value="CAI9756450.1"/>
    <property type="molecule type" value="Genomic_DNA"/>
</dbReference>
<dbReference type="Proteomes" id="UP000834106">
    <property type="component" value="Chromosome 2"/>
</dbReference>
<evidence type="ECO:0000313" key="4">
    <source>
        <dbReference type="Proteomes" id="UP000834106"/>
    </source>
</evidence>
<dbReference type="CDD" id="cd01837">
    <property type="entry name" value="SGNH_plant_lipase_like"/>
    <property type="match status" value="1"/>
</dbReference>
<dbReference type="Gene3D" id="3.40.50.1110">
    <property type="entry name" value="SGNH hydrolase"/>
    <property type="match status" value="1"/>
</dbReference>
<evidence type="ECO:0000313" key="3">
    <source>
        <dbReference type="EMBL" id="CAI9756450.1"/>
    </source>
</evidence>
<feature type="chain" id="PRO_5042012154" description="GDSL esterase/lipase" evidence="2">
    <location>
        <begin position="27"/>
        <end position="323"/>
    </location>
</feature>
<dbReference type="InterPro" id="IPR050592">
    <property type="entry name" value="GDSL_lipolytic_enzyme"/>
</dbReference>
<accession>A0AAD1YV06</accession>
<dbReference type="InterPro" id="IPR036514">
    <property type="entry name" value="SGNH_hydro_sf"/>
</dbReference>
<name>A0AAD1YV06_9LAMI</name>
<keyword evidence="4" id="KW-1185">Reference proteome</keyword>
<evidence type="ECO:0000256" key="1">
    <source>
        <dbReference type="ARBA" id="ARBA00008668"/>
    </source>
</evidence>
<dbReference type="AlphaFoldDB" id="A0AAD1YV06"/>
<dbReference type="PANTHER" id="PTHR45642:SF3">
    <property type="entry name" value="OS09G0540400 PROTEIN"/>
    <property type="match status" value="1"/>
</dbReference>
<evidence type="ECO:0000256" key="2">
    <source>
        <dbReference type="SAM" id="SignalP"/>
    </source>
</evidence>
<comment type="similarity">
    <text evidence="1">Belongs to the 'GDSL' lipolytic enzyme family.</text>
</comment>
<evidence type="ECO:0008006" key="5">
    <source>
        <dbReference type="Google" id="ProtNLM"/>
    </source>
</evidence>
<keyword evidence="2" id="KW-0732">Signal</keyword>
<protein>
    <recommendedName>
        <fullName evidence="5">GDSL esterase/lipase</fullName>
    </recommendedName>
</protein>
<organism evidence="3 4">
    <name type="scientific">Fraxinus pennsylvanica</name>
    <dbReference type="NCBI Taxonomy" id="56036"/>
    <lineage>
        <taxon>Eukaryota</taxon>
        <taxon>Viridiplantae</taxon>
        <taxon>Streptophyta</taxon>
        <taxon>Embryophyta</taxon>
        <taxon>Tracheophyta</taxon>
        <taxon>Spermatophyta</taxon>
        <taxon>Magnoliopsida</taxon>
        <taxon>eudicotyledons</taxon>
        <taxon>Gunneridae</taxon>
        <taxon>Pentapetalae</taxon>
        <taxon>asterids</taxon>
        <taxon>lamiids</taxon>
        <taxon>Lamiales</taxon>
        <taxon>Oleaceae</taxon>
        <taxon>Oleeae</taxon>
        <taxon>Fraxinus</taxon>
    </lineage>
</organism>
<dbReference type="Pfam" id="PF00657">
    <property type="entry name" value="Lipase_GDSL"/>
    <property type="match status" value="1"/>
</dbReference>
<proteinExistence type="inferred from homology"/>
<dbReference type="PANTHER" id="PTHR45642">
    <property type="entry name" value="GDSL ESTERASE/LIPASE EXL3"/>
    <property type="match status" value="1"/>
</dbReference>
<sequence length="323" mass="35965">MFTPSYRLSWHLALLFIIISTSLGEALSNHSISAVLVFGDSTVDSGNNNYIGTLLKANFPPYGIDFVNHVPTGRFTNGRLVTDFVASYIGIKDYVPPYLDPTLSLEEMMTGVCFASAGSGYDPFTAQISSVIPVQKQLEYFKEYKIKLVNSIGEERTKSLINNAAFLISAGTNDFVVNYYGIPYRRKIYNITGYQQFILQHQKQFIQGLINEGARLIALVGLPPMGCLPIVITLTSGVTFTRRACFESLNSLAFDYNQKLQNEIKAMQTDDGPMIVYFDIHQPLINIIQNPSQFGECNQPSITCLLFSPHGSPRLKNPTNELV</sequence>